<reference evidence="2 3" key="1">
    <citation type="journal article" date="2014" name="Agronomy (Basel)">
        <title>A Draft Genome Sequence for Ensete ventricosum, the Drought-Tolerant Tree Against Hunger.</title>
        <authorList>
            <person name="Harrison J."/>
            <person name="Moore K.A."/>
            <person name="Paszkiewicz K."/>
            <person name="Jones T."/>
            <person name="Grant M."/>
            <person name="Ambacheew D."/>
            <person name="Muzemil S."/>
            <person name="Studholme D.J."/>
        </authorList>
    </citation>
    <scope>NUCLEOTIDE SEQUENCE [LARGE SCALE GENOMIC DNA]</scope>
</reference>
<protein>
    <submittedName>
        <fullName evidence="2">Uncharacterized protein</fullName>
    </submittedName>
</protein>
<evidence type="ECO:0000256" key="1">
    <source>
        <dbReference type="SAM" id="MobiDB-lite"/>
    </source>
</evidence>
<dbReference type="Proteomes" id="UP000287651">
    <property type="component" value="Unassembled WGS sequence"/>
</dbReference>
<gene>
    <name evidence="2" type="ORF">B296_00012373</name>
</gene>
<accession>A0A427B6M6</accession>
<name>A0A427B6M6_ENSVE</name>
<feature type="region of interest" description="Disordered" evidence="1">
    <location>
        <begin position="71"/>
        <end position="100"/>
    </location>
</feature>
<dbReference type="EMBL" id="AMZH03000364">
    <property type="protein sequence ID" value="RRT84130.1"/>
    <property type="molecule type" value="Genomic_DNA"/>
</dbReference>
<sequence>MVDVGRHRLEWVAGALDDLQRRGLFSRSKNSGIVRRRCDLDYRLKRLIPADAGHYRLHFVMRGGYTAFATSGSVPSSKRNKPRRRARGSARRTTRSGRSTSPISLGLEDLGWLIGWPWRSARLIWNSGSRTLIIAEEKGMALGIYPSWKQGGVGRLLSDGKEGGDTTVVFFG</sequence>
<organism evidence="2 3">
    <name type="scientific">Ensete ventricosum</name>
    <name type="common">Abyssinian banana</name>
    <name type="synonym">Musa ensete</name>
    <dbReference type="NCBI Taxonomy" id="4639"/>
    <lineage>
        <taxon>Eukaryota</taxon>
        <taxon>Viridiplantae</taxon>
        <taxon>Streptophyta</taxon>
        <taxon>Embryophyta</taxon>
        <taxon>Tracheophyta</taxon>
        <taxon>Spermatophyta</taxon>
        <taxon>Magnoliopsida</taxon>
        <taxon>Liliopsida</taxon>
        <taxon>Zingiberales</taxon>
        <taxon>Musaceae</taxon>
        <taxon>Ensete</taxon>
    </lineage>
</organism>
<proteinExistence type="predicted"/>
<feature type="compositionally biased region" description="Basic residues" evidence="1">
    <location>
        <begin position="78"/>
        <end position="95"/>
    </location>
</feature>
<evidence type="ECO:0000313" key="3">
    <source>
        <dbReference type="Proteomes" id="UP000287651"/>
    </source>
</evidence>
<dbReference type="AlphaFoldDB" id="A0A427B6M6"/>
<comment type="caution">
    <text evidence="2">The sequence shown here is derived from an EMBL/GenBank/DDBJ whole genome shotgun (WGS) entry which is preliminary data.</text>
</comment>
<evidence type="ECO:0000313" key="2">
    <source>
        <dbReference type="EMBL" id="RRT84130.1"/>
    </source>
</evidence>